<sequence>MNHIRIADQQKRPEYFKDELPIIFLSGVKDINIIIGANNTRKSRFLRALITQEQKAVFLFDGKLNEYCLEGIRLFDETVQKHPTLPEQKIAIIEFAAESEDNAYQLVRAYFNHKPGSPNEVDFFQLKVSITEILDLLKSVGSQGQFNEMLAKIKRLYMSVLLLEDIYQKLERYQGKNMIPTSIKPFIPGIIHKITGINLGDPIPEFRLKLDLLIKIRTWLTPLPEIGFIESYAVPLIFIPVLRTSRMIPGIQTDTFEKAIRGQHFNKDISKLSIETGLNLYDKIGLARNGSRKEIRAFSAFEKFIGRVFFQSEDIHIIAHRSKIELDKIIKISLPNELEDISIHDLGDGIQGVINLLFPIFTAEVGSWVFIDEPENHLHPGYQNIFIRALVDEPFIRNKNLRFFINTHSNHILSESLLSADDSEIFVFSRRDEYSSTINSFSGNEYSTLEMLGVFNTSVLISNCSVWVEGVTDRLYLKAFLYAYANSLPADAFIPVEGLHFSYIEYAGSNLLHYNFDVEHSNIEDNDLVHKIKAYFINSNVFLLADSDFNEEKHQMYEAIDRGNFVYCQTVVPEVENLLPDLILKDFLLEEVKCHAQEVEAAFQMEYGQPTIGDCKKNQKLGDCFSDKFTYQKRKRKFTADGTGGTLSPAYKKGLADFVHREIMNKRINWKTLQASKELEDIVVRLYNFIVSKNGKGAI</sequence>
<organism evidence="2 3">
    <name type="scientific">Mucilaginibacter ginsenosidivorax</name>
    <dbReference type="NCBI Taxonomy" id="862126"/>
    <lineage>
        <taxon>Bacteria</taxon>
        <taxon>Pseudomonadati</taxon>
        <taxon>Bacteroidota</taxon>
        <taxon>Sphingobacteriia</taxon>
        <taxon>Sphingobacteriales</taxon>
        <taxon>Sphingobacteriaceae</taxon>
        <taxon>Mucilaginibacter</taxon>
    </lineage>
</organism>
<dbReference type="GO" id="GO:0005524">
    <property type="term" value="F:ATP binding"/>
    <property type="evidence" value="ECO:0007669"/>
    <property type="project" value="InterPro"/>
</dbReference>
<evidence type="ECO:0000313" key="2">
    <source>
        <dbReference type="EMBL" id="QEC79031.1"/>
    </source>
</evidence>
<evidence type="ECO:0000259" key="1">
    <source>
        <dbReference type="Pfam" id="PF13304"/>
    </source>
</evidence>
<gene>
    <name evidence="2" type="ORF">FSB76_24910</name>
</gene>
<dbReference type="PANTHER" id="PTHR43581">
    <property type="entry name" value="ATP/GTP PHOSPHATASE"/>
    <property type="match status" value="1"/>
</dbReference>
<dbReference type="Gene3D" id="3.40.50.300">
    <property type="entry name" value="P-loop containing nucleotide triphosphate hydrolases"/>
    <property type="match status" value="1"/>
</dbReference>
<dbReference type="EMBL" id="CP042437">
    <property type="protein sequence ID" value="QEC79031.1"/>
    <property type="molecule type" value="Genomic_DNA"/>
</dbReference>
<dbReference type="SUPFAM" id="SSF52540">
    <property type="entry name" value="P-loop containing nucleoside triphosphate hydrolases"/>
    <property type="match status" value="1"/>
</dbReference>
<dbReference type="RefSeq" id="WP_147058228.1">
    <property type="nucleotide sequence ID" value="NZ_CP042437.1"/>
</dbReference>
<feature type="domain" description="ATPase AAA-type core" evidence="1">
    <location>
        <begin position="282"/>
        <end position="414"/>
    </location>
</feature>
<dbReference type="AlphaFoldDB" id="A0A5B8W5S2"/>
<dbReference type="Pfam" id="PF13304">
    <property type="entry name" value="AAA_21"/>
    <property type="match status" value="1"/>
</dbReference>
<accession>A0A5B8W5S2</accession>
<name>A0A5B8W5S2_9SPHI</name>
<dbReference type="GO" id="GO:0016887">
    <property type="term" value="F:ATP hydrolysis activity"/>
    <property type="evidence" value="ECO:0007669"/>
    <property type="project" value="InterPro"/>
</dbReference>
<dbReference type="InterPro" id="IPR027417">
    <property type="entry name" value="P-loop_NTPase"/>
</dbReference>
<reference evidence="2 3" key="1">
    <citation type="journal article" date="2013" name="J. Microbiol.">
        <title>Mucilaginibacter ginsenosidivorax sp. nov., with ginsenoside converting activity isolated from sediment.</title>
        <authorList>
            <person name="Kim J.K."/>
            <person name="Choi T.E."/>
            <person name="Liu Q.M."/>
            <person name="Park H.Y."/>
            <person name="Yi T.H."/>
            <person name="Yoon M.H."/>
            <person name="Kim S.C."/>
            <person name="Im W.T."/>
        </authorList>
    </citation>
    <scope>NUCLEOTIDE SEQUENCE [LARGE SCALE GENOMIC DNA]</scope>
    <source>
        <strain evidence="2 3">KHI28</strain>
    </source>
</reference>
<dbReference type="InterPro" id="IPR051396">
    <property type="entry name" value="Bact_Antivir_Def_Nuclease"/>
</dbReference>
<keyword evidence="3" id="KW-1185">Reference proteome</keyword>
<dbReference type="KEGG" id="mgk:FSB76_24910"/>
<dbReference type="InterPro" id="IPR003959">
    <property type="entry name" value="ATPase_AAA_core"/>
</dbReference>
<dbReference type="PANTHER" id="PTHR43581:SF4">
    <property type="entry name" value="ATP_GTP PHOSPHATASE"/>
    <property type="match status" value="1"/>
</dbReference>
<evidence type="ECO:0000313" key="3">
    <source>
        <dbReference type="Proteomes" id="UP000321362"/>
    </source>
</evidence>
<dbReference type="OrthoDB" id="747555at2"/>
<dbReference type="Proteomes" id="UP000321362">
    <property type="component" value="Chromosome"/>
</dbReference>
<proteinExistence type="predicted"/>
<protein>
    <submittedName>
        <fullName evidence="2">AAA family ATPase</fullName>
    </submittedName>
</protein>